<evidence type="ECO:0000313" key="1">
    <source>
        <dbReference type="EMBL" id="BCR36666.1"/>
    </source>
</evidence>
<gene>
    <name evidence="1" type="ORF">MPAN_015590</name>
</gene>
<accession>A0A7U9THP7</accession>
<dbReference type="Proteomes" id="UP000620133">
    <property type="component" value="Chromosome"/>
</dbReference>
<name>A0A7U9THP7_9MOLU</name>
<dbReference type="Gene3D" id="1.10.1760.20">
    <property type="match status" value="1"/>
</dbReference>
<dbReference type="AlphaFoldDB" id="A0A7U9THP7"/>
<organism evidence="1 2">
    <name type="scientific">Mariniplasma anaerobium</name>
    <dbReference type="NCBI Taxonomy" id="2735436"/>
    <lineage>
        <taxon>Bacteria</taxon>
        <taxon>Bacillati</taxon>
        <taxon>Mycoplasmatota</taxon>
        <taxon>Mollicutes</taxon>
        <taxon>Acholeplasmatales</taxon>
        <taxon>Acholeplasmataceae</taxon>
        <taxon>Mariniplasma</taxon>
    </lineage>
</organism>
<dbReference type="EMBL" id="AP024412">
    <property type="protein sequence ID" value="BCR36666.1"/>
    <property type="molecule type" value="Genomic_DNA"/>
</dbReference>
<keyword evidence="2" id="KW-1185">Reference proteome</keyword>
<dbReference type="KEGG" id="manr:MPAN_015590"/>
<evidence type="ECO:0000313" key="2">
    <source>
        <dbReference type="Proteomes" id="UP000620133"/>
    </source>
</evidence>
<evidence type="ECO:0008006" key="3">
    <source>
        <dbReference type="Google" id="ProtNLM"/>
    </source>
</evidence>
<sequence>MTFKHSKTLKELTLMVVCASILFVQQISLSFIPNVQFSVLLIILYTKMLGFKKTSLIIVVHVAAINLLSPFGPVVPTLIPAMFIAWMIVPVLLTTVFRKVENVIWLSIFGLLYGFVYGWVYIPFTVFLLDTPFVPYLIMDIPFEVLMGISNMISILWLYEPLKKAFTQQLNILENRPVEI</sequence>
<dbReference type="RefSeq" id="WP_176239312.1">
    <property type="nucleotide sequence ID" value="NZ_AP024412.1"/>
</dbReference>
<proteinExistence type="predicted"/>
<protein>
    <recommendedName>
        <fullName evidence="3">ECF transporter S component</fullName>
    </recommendedName>
</protein>
<reference evidence="1" key="1">
    <citation type="submission" date="2021-01" db="EMBL/GenBank/DDBJ databases">
        <title>Draft genome sequence of Acholeplasmataceae bacterium strain Mahy22.</title>
        <authorList>
            <person name="Watanabe M."/>
            <person name="Kojima H."/>
            <person name="Fukui M."/>
        </authorList>
    </citation>
    <scope>NUCLEOTIDE SEQUENCE</scope>
    <source>
        <strain evidence="1">Mahy22</strain>
    </source>
</reference>